<dbReference type="Proteomes" id="UP000442535">
    <property type="component" value="Unassembled WGS sequence"/>
</dbReference>
<accession>A0A7K0K6N9</accession>
<dbReference type="InterPro" id="IPR013762">
    <property type="entry name" value="Integrase-like_cat_sf"/>
</dbReference>
<keyword evidence="3" id="KW-1185">Reference proteome</keyword>
<dbReference type="GO" id="GO:0003677">
    <property type="term" value="F:DNA binding"/>
    <property type="evidence" value="ECO:0007669"/>
    <property type="project" value="InterPro"/>
</dbReference>
<dbReference type="AlphaFoldDB" id="A0A7K0K6N9"/>
<keyword evidence="1" id="KW-0233">DNA recombination</keyword>
<gene>
    <name evidence="2" type="ORF">FYJ63_10880</name>
</gene>
<dbReference type="EMBL" id="VUMY01000037">
    <property type="protein sequence ID" value="MST50710.1"/>
    <property type="molecule type" value="Genomic_DNA"/>
</dbReference>
<feature type="non-terminal residue" evidence="2">
    <location>
        <position position="1"/>
    </location>
</feature>
<name>A0A7K0K6N9_9ACTO</name>
<organism evidence="2 3">
    <name type="scientific">Mobiluncus porci</name>
    <dbReference type="NCBI Taxonomy" id="2652278"/>
    <lineage>
        <taxon>Bacteria</taxon>
        <taxon>Bacillati</taxon>
        <taxon>Actinomycetota</taxon>
        <taxon>Actinomycetes</taxon>
        <taxon>Actinomycetales</taxon>
        <taxon>Actinomycetaceae</taxon>
        <taxon>Mobiluncus</taxon>
    </lineage>
</organism>
<protein>
    <submittedName>
        <fullName evidence="2">Site-specific integrase</fullName>
    </submittedName>
</protein>
<dbReference type="Gene3D" id="1.10.443.10">
    <property type="entry name" value="Intergrase catalytic core"/>
    <property type="match status" value="1"/>
</dbReference>
<dbReference type="GO" id="GO:0006310">
    <property type="term" value="P:DNA recombination"/>
    <property type="evidence" value="ECO:0007669"/>
    <property type="project" value="UniProtKB-KW"/>
</dbReference>
<evidence type="ECO:0000313" key="3">
    <source>
        <dbReference type="Proteomes" id="UP000442535"/>
    </source>
</evidence>
<dbReference type="SUPFAM" id="SSF56349">
    <property type="entry name" value="DNA breaking-rejoining enzymes"/>
    <property type="match status" value="1"/>
</dbReference>
<evidence type="ECO:0000256" key="1">
    <source>
        <dbReference type="ARBA" id="ARBA00023172"/>
    </source>
</evidence>
<dbReference type="InterPro" id="IPR011010">
    <property type="entry name" value="DNA_brk_join_enz"/>
</dbReference>
<proteinExistence type="predicted"/>
<reference evidence="2 3" key="1">
    <citation type="submission" date="2019-08" db="EMBL/GenBank/DDBJ databases">
        <title>In-depth cultivation of the pig gut microbiome towards novel bacterial diversity and tailored functional studies.</title>
        <authorList>
            <person name="Wylensek D."/>
            <person name="Hitch T.C.A."/>
            <person name="Clavel T."/>
        </authorList>
    </citation>
    <scope>NUCLEOTIDE SEQUENCE [LARGE SCALE GENOMIC DNA]</scope>
    <source>
        <strain evidence="2 3">RF-GAM-744-WT-7</strain>
    </source>
</reference>
<evidence type="ECO:0000313" key="2">
    <source>
        <dbReference type="EMBL" id="MST50710.1"/>
    </source>
</evidence>
<dbReference type="GO" id="GO:0015074">
    <property type="term" value="P:DNA integration"/>
    <property type="evidence" value="ECO:0007669"/>
    <property type="project" value="InterPro"/>
</dbReference>
<sequence length="52" mass="5583">RHSGLTHAGQCGATLAELLRRAGHSDINTVLIYQHATRERDAALAERMSAGV</sequence>
<comment type="caution">
    <text evidence="2">The sequence shown here is derived from an EMBL/GenBank/DDBJ whole genome shotgun (WGS) entry which is preliminary data.</text>
</comment>